<proteinExistence type="predicted"/>
<evidence type="ECO:0000313" key="1">
    <source>
        <dbReference type="EMBL" id="CAD9594836.1"/>
    </source>
</evidence>
<dbReference type="EMBL" id="HBGY01023264">
    <property type="protein sequence ID" value="CAD9594836.1"/>
    <property type="molecule type" value="Transcribed_RNA"/>
</dbReference>
<name>A0A7S2PFX5_9STRA</name>
<protein>
    <submittedName>
        <fullName evidence="1">Uncharacterized protein</fullName>
    </submittedName>
</protein>
<reference evidence="1" key="1">
    <citation type="submission" date="2021-01" db="EMBL/GenBank/DDBJ databases">
        <authorList>
            <person name="Corre E."/>
            <person name="Pelletier E."/>
            <person name="Niang G."/>
            <person name="Scheremetjew M."/>
            <person name="Finn R."/>
            <person name="Kale V."/>
            <person name="Holt S."/>
            <person name="Cochrane G."/>
            <person name="Meng A."/>
            <person name="Brown T."/>
            <person name="Cohen L."/>
        </authorList>
    </citation>
    <scope>NUCLEOTIDE SEQUENCE</scope>
    <source>
        <strain evidence="1">B650</strain>
    </source>
</reference>
<dbReference type="AlphaFoldDB" id="A0A7S2PFX5"/>
<accession>A0A7S2PFX5</accession>
<organism evidence="1">
    <name type="scientific">Leptocylindrus danicus</name>
    <dbReference type="NCBI Taxonomy" id="163516"/>
    <lineage>
        <taxon>Eukaryota</taxon>
        <taxon>Sar</taxon>
        <taxon>Stramenopiles</taxon>
        <taxon>Ochrophyta</taxon>
        <taxon>Bacillariophyta</taxon>
        <taxon>Coscinodiscophyceae</taxon>
        <taxon>Chaetocerotophycidae</taxon>
        <taxon>Leptocylindrales</taxon>
        <taxon>Leptocylindraceae</taxon>
        <taxon>Leptocylindrus</taxon>
    </lineage>
</organism>
<gene>
    <name evidence="1" type="ORF">LDAN0321_LOCUS14642</name>
</gene>
<sequence length="193" mass="20893">MPPPPACTTQDAPDDGTEYLEFMQLQGDAQQSQGNVQDTLLAALHNANAQGVDINEIIKTFAEQAHNTPHNPSVETAPAGNPMTHPIPKKQHYDHGSMMDARSSNPYAARAMNANMTYFNAMFPSETKAGGVPLPCQQHAPGYVFPYNMIGPSDNAQAMGFQPHGTTKHNANETYLPRSGSSSYLSINYNTVT</sequence>